<feature type="region of interest" description="Disordered" evidence="8">
    <location>
        <begin position="436"/>
        <end position="510"/>
    </location>
</feature>
<dbReference type="PANTHER" id="PTHR23028:SF53">
    <property type="entry name" value="ACYL_TRANSF_3 DOMAIN-CONTAINING PROTEIN"/>
    <property type="match status" value="1"/>
</dbReference>
<comment type="subcellular location">
    <subcellularLocation>
        <location evidence="1">Cell membrane</location>
        <topology evidence="1">Multi-pass membrane protein</topology>
    </subcellularLocation>
</comment>
<dbReference type="InterPro" id="IPR002656">
    <property type="entry name" value="Acyl_transf_3_dom"/>
</dbReference>
<dbReference type="Gene3D" id="3.40.50.1110">
    <property type="entry name" value="SGNH hydrolase"/>
    <property type="match status" value="1"/>
</dbReference>
<reference evidence="11 12" key="1">
    <citation type="submission" date="2020-08" db="EMBL/GenBank/DDBJ databases">
        <title>Sequencing the genomes of 1000 actinobacteria strains.</title>
        <authorList>
            <person name="Klenk H.-P."/>
        </authorList>
    </citation>
    <scope>NUCLEOTIDE SEQUENCE [LARGE SCALE GENOMIC DNA]</scope>
    <source>
        <strain evidence="11 12">DSM 19079</strain>
    </source>
</reference>
<dbReference type="Proteomes" id="UP000560081">
    <property type="component" value="Unassembled WGS sequence"/>
</dbReference>
<dbReference type="AlphaFoldDB" id="A0A7W7PBR0"/>
<gene>
    <name evidence="11" type="ORF">BJ976_002153</name>
</gene>
<keyword evidence="2" id="KW-1003">Cell membrane</keyword>
<dbReference type="EMBL" id="JACHMC010000001">
    <property type="protein sequence ID" value="MBB4883802.1"/>
    <property type="molecule type" value="Genomic_DNA"/>
</dbReference>
<feature type="transmembrane region" description="Helical" evidence="9">
    <location>
        <begin position="140"/>
        <end position="158"/>
    </location>
</feature>
<dbReference type="GO" id="GO:0005886">
    <property type="term" value="C:plasma membrane"/>
    <property type="evidence" value="ECO:0007669"/>
    <property type="project" value="UniProtKB-SubCell"/>
</dbReference>
<evidence type="ECO:0000256" key="2">
    <source>
        <dbReference type="ARBA" id="ARBA00022475"/>
    </source>
</evidence>
<keyword evidence="12" id="KW-1185">Reference proteome</keyword>
<evidence type="ECO:0000313" key="11">
    <source>
        <dbReference type="EMBL" id="MBB4883802.1"/>
    </source>
</evidence>
<keyword evidence="4 9" id="KW-0812">Transmembrane</keyword>
<accession>A0A7W7PBR0</accession>
<evidence type="ECO:0000313" key="12">
    <source>
        <dbReference type="Proteomes" id="UP000560081"/>
    </source>
</evidence>
<keyword evidence="7" id="KW-0012">Acyltransferase</keyword>
<evidence type="ECO:0000256" key="5">
    <source>
        <dbReference type="ARBA" id="ARBA00022989"/>
    </source>
</evidence>
<protein>
    <submittedName>
        <fullName evidence="11">Peptidoglycan/LPS O-acetylase OafA/YrhL</fullName>
    </submittedName>
</protein>
<keyword evidence="3" id="KW-0808">Transferase</keyword>
<evidence type="ECO:0000256" key="7">
    <source>
        <dbReference type="ARBA" id="ARBA00023315"/>
    </source>
</evidence>
<dbReference type="GO" id="GO:0016747">
    <property type="term" value="F:acyltransferase activity, transferring groups other than amino-acyl groups"/>
    <property type="evidence" value="ECO:0007669"/>
    <property type="project" value="InterPro"/>
</dbReference>
<sequence>MAALDGLRGIAVLSVLVFHAWPTLLPGGFVGVDMFFVLSGFLITTGIVRGVDAGQGLRLRSFWTRRVRRLVPGMLIALVSCTALAWLAVAEFPASLGRQWFGALTYTSNWVMIADGGDYFAHASPPLFQHLWSLAIEEQFYVLWPLLVGGLCLLVRPRQEGAAAARRSDAMRVLVVALLAAASAAAMVLGSLGGTDQTRLYFGTDTHAFGLLAGACVSLALAHAVRPEDGGPTPRTGRVRTGIAWLALAALAAGFVLVDGAHAATYRGVLVGLALVVALLVWHVVQGSRQDSLSRALCSPVLRWWGRRSYAAYLWHWPLLVILRVLVPVDAPGWAEPVAAGAVLLLTAGIADLSTRLIEEPILRQGIRRSLDRGDLAFTRRLQGSHGAASRLAAAGAAVLLTAVPAAAAAAVVHSPAQTRLEQDIAAAQQALVETQAQQREAREARRSRQAEAAAASPSGSSASPSPSGSPSSGAPSPDPGAPESGAASASPSSSAPSSGAASPLGDPAVTRPEFTRQELTAALPPSDLGARTTLVGDSVSLSAAPALLEEMPDVIVDATVGRQVWDAADRIRALDAEGALGDVVVASFGANGSGSSKDWNAVLDAVGEERLLVLVVPHGPQEWVPEAQRQAVRLAEDNPARVVLADWDAVAVRDVTDFSADGVHPRAEGQALYARLVRLTVETRLGAR</sequence>
<keyword evidence="5 9" id="KW-1133">Transmembrane helix</keyword>
<feature type="transmembrane region" description="Helical" evidence="9">
    <location>
        <begin position="7"/>
        <end position="24"/>
    </location>
</feature>
<comment type="caution">
    <text evidence="11">The sequence shown here is derived from an EMBL/GenBank/DDBJ whole genome shotgun (WGS) entry which is preliminary data.</text>
</comment>
<organism evidence="11 12">
    <name type="scientific">Micrococcus flavus</name>
    <dbReference type="NCBI Taxonomy" id="384602"/>
    <lineage>
        <taxon>Bacteria</taxon>
        <taxon>Bacillati</taxon>
        <taxon>Actinomycetota</taxon>
        <taxon>Actinomycetes</taxon>
        <taxon>Micrococcales</taxon>
        <taxon>Micrococcaceae</taxon>
        <taxon>Micrococcus</taxon>
    </lineage>
</organism>
<feature type="transmembrane region" description="Helical" evidence="9">
    <location>
        <begin position="170"/>
        <end position="194"/>
    </location>
</feature>
<name>A0A7W7PBR0_9MICC</name>
<dbReference type="InterPro" id="IPR050879">
    <property type="entry name" value="Acyltransferase_3"/>
</dbReference>
<feature type="transmembrane region" description="Helical" evidence="9">
    <location>
        <begin position="392"/>
        <end position="413"/>
    </location>
</feature>
<feature type="transmembrane region" description="Helical" evidence="9">
    <location>
        <begin position="30"/>
        <end position="49"/>
    </location>
</feature>
<dbReference type="InterPro" id="IPR036514">
    <property type="entry name" value="SGNH_hydro_sf"/>
</dbReference>
<evidence type="ECO:0000259" key="10">
    <source>
        <dbReference type="Pfam" id="PF01757"/>
    </source>
</evidence>
<feature type="transmembrane region" description="Helical" evidence="9">
    <location>
        <begin position="264"/>
        <end position="285"/>
    </location>
</feature>
<feature type="domain" description="Acyltransferase 3" evidence="10">
    <location>
        <begin position="2"/>
        <end position="351"/>
    </location>
</feature>
<proteinExistence type="predicted"/>
<feature type="transmembrane region" description="Helical" evidence="9">
    <location>
        <begin position="237"/>
        <end position="258"/>
    </location>
</feature>
<evidence type="ECO:0000256" key="6">
    <source>
        <dbReference type="ARBA" id="ARBA00023136"/>
    </source>
</evidence>
<dbReference type="Pfam" id="PF01757">
    <property type="entry name" value="Acyl_transf_3"/>
    <property type="match status" value="1"/>
</dbReference>
<evidence type="ECO:0000256" key="1">
    <source>
        <dbReference type="ARBA" id="ARBA00004651"/>
    </source>
</evidence>
<evidence type="ECO:0000256" key="4">
    <source>
        <dbReference type="ARBA" id="ARBA00022692"/>
    </source>
</evidence>
<evidence type="ECO:0000256" key="8">
    <source>
        <dbReference type="SAM" id="MobiDB-lite"/>
    </source>
</evidence>
<dbReference type="SUPFAM" id="SSF52266">
    <property type="entry name" value="SGNH hydrolase"/>
    <property type="match status" value="1"/>
</dbReference>
<feature type="compositionally biased region" description="Basic and acidic residues" evidence="8">
    <location>
        <begin position="440"/>
        <end position="450"/>
    </location>
</feature>
<feature type="compositionally biased region" description="Low complexity" evidence="8">
    <location>
        <begin position="451"/>
        <end position="509"/>
    </location>
</feature>
<keyword evidence="6 9" id="KW-0472">Membrane</keyword>
<dbReference type="RefSeq" id="WP_209281012.1">
    <property type="nucleotide sequence ID" value="NZ_JACHMC010000001.1"/>
</dbReference>
<evidence type="ECO:0000256" key="3">
    <source>
        <dbReference type="ARBA" id="ARBA00022679"/>
    </source>
</evidence>
<dbReference type="GO" id="GO:0009103">
    <property type="term" value="P:lipopolysaccharide biosynthetic process"/>
    <property type="evidence" value="ECO:0007669"/>
    <property type="project" value="TreeGrafter"/>
</dbReference>
<dbReference type="PANTHER" id="PTHR23028">
    <property type="entry name" value="ACETYLTRANSFERASE"/>
    <property type="match status" value="1"/>
</dbReference>
<feature type="transmembrane region" description="Helical" evidence="9">
    <location>
        <begin position="206"/>
        <end position="225"/>
    </location>
</feature>
<evidence type="ECO:0000256" key="9">
    <source>
        <dbReference type="SAM" id="Phobius"/>
    </source>
</evidence>
<feature type="transmembrane region" description="Helical" evidence="9">
    <location>
        <begin position="70"/>
        <end position="89"/>
    </location>
</feature>